<dbReference type="EMBL" id="OU963863">
    <property type="protein sequence ID" value="CAH0385550.1"/>
    <property type="molecule type" value="Genomic_DNA"/>
</dbReference>
<feature type="domain" description="CUE" evidence="8">
    <location>
        <begin position="174"/>
        <end position="217"/>
    </location>
</feature>
<dbReference type="InterPro" id="IPR039805">
    <property type="entry name" value="CUE_CUED2"/>
</dbReference>
<keyword evidence="4" id="KW-0963">Cytoplasm</keyword>
<evidence type="ECO:0000256" key="3">
    <source>
        <dbReference type="ARBA" id="ARBA00006106"/>
    </source>
</evidence>
<protein>
    <recommendedName>
        <fullName evidence="8">CUE domain-containing protein</fullName>
    </recommendedName>
</protein>
<reference evidence="9" key="1">
    <citation type="submission" date="2021-12" db="EMBL/GenBank/DDBJ databases">
        <authorList>
            <person name="King R."/>
        </authorList>
    </citation>
    <scope>NUCLEOTIDE SEQUENCE</scope>
</reference>
<keyword evidence="6" id="KW-0539">Nucleus</keyword>
<dbReference type="CDD" id="cd14367">
    <property type="entry name" value="CUE_CUED2"/>
    <property type="match status" value="1"/>
</dbReference>
<comment type="similarity">
    <text evidence="3">Belongs to the CUEDC2 family.</text>
</comment>
<evidence type="ECO:0000256" key="2">
    <source>
        <dbReference type="ARBA" id="ARBA00004496"/>
    </source>
</evidence>
<evidence type="ECO:0000256" key="5">
    <source>
        <dbReference type="ARBA" id="ARBA00022786"/>
    </source>
</evidence>
<keyword evidence="10" id="KW-1185">Reference proteome</keyword>
<comment type="subcellular location">
    <subcellularLocation>
        <location evidence="2">Cytoplasm</location>
    </subcellularLocation>
    <subcellularLocation>
        <location evidence="1">Nucleus</location>
    </subcellularLocation>
</comment>
<sequence length="317" mass="35521">MLPPRLLLFEDLEKEAIDAEMSQTLANTDKEAIVKESLLKFLQQFITTAQLSSIDDIVLNYVVSILEDVGEESGEDSFDVDAFSEMMSAYIPEFSCIANVDVCHWVFDLAASLREEQSSRNSGKLTLEQSIDELLSPLNISVPQKPIPELHTISKLDTSSSGSSCSSDSYIDTNDHETVQALIEMFPGVSELEIRHCLTIANDDLTQATQVLLHRRETGQSLACNATLYQCSNKRTPSLADDEELKSRIIARYSYVDKDEDSKEHKPVAPKIEPKKLVRYRDNKIVSLKGERFTEVKSENAEETTKKSSSVRPGKTY</sequence>
<proteinExistence type="inferred from homology"/>
<dbReference type="PANTHER" id="PTHR12493">
    <property type="entry name" value="CUE DOMAIN CONTAINING 2"/>
    <property type="match status" value="1"/>
</dbReference>
<accession>A0A9P0A6X9</accession>
<evidence type="ECO:0000256" key="1">
    <source>
        <dbReference type="ARBA" id="ARBA00004123"/>
    </source>
</evidence>
<dbReference type="Proteomes" id="UP001152759">
    <property type="component" value="Chromosome 2"/>
</dbReference>
<dbReference type="AlphaFoldDB" id="A0A9P0A6X9"/>
<evidence type="ECO:0000256" key="7">
    <source>
        <dbReference type="SAM" id="MobiDB-lite"/>
    </source>
</evidence>
<dbReference type="PROSITE" id="PS51140">
    <property type="entry name" value="CUE"/>
    <property type="match status" value="1"/>
</dbReference>
<feature type="region of interest" description="Disordered" evidence="7">
    <location>
        <begin position="296"/>
        <end position="317"/>
    </location>
</feature>
<keyword evidence="5" id="KW-0833">Ubl conjugation pathway</keyword>
<dbReference type="InterPro" id="IPR009060">
    <property type="entry name" value="UBA-like_sf"/>
</dbReference>
<gene>
    <name evidence="9" type="ORF">BEMITA_LOCUS4768</name>
</gene>
<name>A0A9P0A6X9_BEMTA</name>
<organism evidence="9 10">
    <name type="scientific">Bemisia tabaci</name>
    <name type="common">Sweetpotato whitefly</name>
    <name type="synonym">Aleurodes tabaci</name>
    <dbReference type="NCBI Taxonomy" id="7038"/>
    <lineage>
        <taxon>Eukaryota</taxon>
        <taxon>Metazoa</taxon>
        <taxon>Ecdysozoa</taxon>
        <taxon>Arthropoda</taxon>
        <taxon>Hexapoda</taxon>
        <taxon>Insecta</taxon>
        <taxon>Pterygota</taxon>
        <taxon>Neoptera</taxon>
        <taxon>Paraneoptera</taxon>
        <taxon>Hemiptera</taxon>
        <taxon>Sternorrhyncha</taxon>
        <taxon>Aleyrodoidea</taxon>
        <taxon>Aleyrodidae</taxon>
        <taxon>Aleyrodinae</taxon>
        <taxon>Bemisia</taxon>
    </lineage>
</organism>
<evidence type="ECO:0000256" key="6">
    <source>
        <dbReference type="ARBA" id="ARBA00023242"/>
    </source>
</evidence>
<evidence type="ECO:0000259" key="8">
    <source>
        <dbReference type="PROSITE" id="PS51140"/>
    </source>
</evidence>
<dbReference type="GO" id="GO:0005737">
    <property type="term" value="C:cytoplasm"/>
    <property type="evidence" value="ECO:0007669"/>
    <property type="project" value="UniProtKB-SubCell"/>
</dbReference>
<evidence type="ECO:0000256" key="4">
    <source>
        <dbReference type="ARBA" id="ARBA00022490"/>
    </source>
</evidence>
<feature type="compositionally biased region" description="Basic and acidic residues" evidence="7">
    <location>
        <begin position="296"/>
        <end position="306"/>
    </location>
</feature>
<dbReference type="InterPro" id="IPR003892">
    <property type="entry name" value="CUE"/>
</dbReference>
<dbReference type="GO" id="GO:0043130">
    <property type="term" value="F:ubiquitin binding"/>
    <property type="evidence" value="ECO:0007669"/>
    <property type="project" value="InterPro"/>
</dbReference>
<dbReference type="PANTHER" id="PTHR12493:SF0">
    <property type="entry name" value="CUE DOMAIN-CONTAINING PROTEIN 2"/>
    <property type="match status" value="1"/>
</dbReference>
<dbReference type="GO" id="GO:0005634">
    <property type="term" value="C:nucleus"/>
    <property type="evidence" value="ECO:0007669"/>
    <property type="project" value="UniProtKB-SubCell"/>
</dbReference>
<evidence type="ECO:0000313" key="9">
    <source>
        <dbReference type="EMBL" id="CAH0385550.1"/>
    </source>
</evidence>
<evidence type="ECO:0000313" key="10">
    <source>
        <dbReference type="Proteomes" id="UP001152759"/>
    </source>
</evidence>
<dbReference type="SUPFAM" id="SSF46934">
    <property type="entry name" value="UBA-like"/>
    <property type="match status" value="1"/>
</dbReference>